<feature type="transmembrane region" description="Helical" evidence="1">
    <location>
        <begin position="84"/>
        <end position="104"/>
    </location>
</feature>
<keyword evidence="1" id="KW-0812">Transmembrane</keyword>
<name>A0A8E6WWS2_9CRUS</name>
<accession>A0A8E6WWS2</accession>
<feature type="transmembrane region" description="Helical" evidence="1">
    <location>
        <begin position="53"/>
        <end position="72"/>
    </location>
</feature>
<feature type="transmembrane region" description="Helical" evidence="1">
    <location>
        <begin position="137"/>
        <end position="156"/>
    </location>
</feature>
<keyword evidence="1" id="KW-1133">Transmembrane helix</keyword>
<gene>
    <name evidence="2" type="primary">nad6</name>
</gene>
<evidence type="ECO:0000256" key="1">
    <source>
        <dbReference type="SAM" id="Phobius"/>
    </source>
</evidence>
<keyword evidence="1" id="KW-0472">Membrane</keyword>
<geneLocation type="mitochondrion" evidence="2"/>
<dbReference type="AlphaFoldDB" id="A0A8E6WWS2"/>
<organism evidence="2">
    <name type="scientific">Simocephalus sibiricus</name>
    <dbReference type="NCBI Taxonomy" id="1472266"/>
    <lineage>
        <taxon>Eukaryota</taxon>
        <taxon>Metazoa</taxon>
        <taxon>Ecdysozoa</taxon>
        <taxon>Arthropoda</taxon>
        <taxon>Crustacea</taxon>
        <taxon>Branchiopoda</taxon>
        <taxon>Diplostraca</taxon>
        <taxon>Cladocera</taxon>
        <taxon>Anomopoda</taxon>
        <taxon>Daphniidae</taxon>
        <taxon>Simocephalus</taxon>
    </lineage>
</organism>
<protein>
    <submittedName>
        <fullName evidence="2">NADH dehydrogenase subunit 6</fullName>
    </submittedName>
</protein>
<evidence type="ECO:0000313" key="2">
    <source>
        <dbReference type="EMBL" id="QVT15624.1"/>
    </source>
</evidence>
<proteinExistence type="predicted"/>
<sequence>MLLQTIPLICSIFLMFMFPFLAHPLSMGLTILSLTILLAVMLGSFMTNLWISYILIMVLLGGLLVIFIYVSLLASNELFNKNDLLKPLIFFLGFLLTLGLMDIFNMPSNSLSSMFSSIKFQGMEWLYPLYSSELCNITIFLILYLLVTLIVVVSITKNDFSSLRTFH</sequence>
<reference evidence="2" key="1">
    <citation type="submission" date="2021-03" db="EMBL/GenBank/DDBJ databases">
        <authorList>
            <person name="Gu Y.-L."/>
            <person name="Sun C.-H."/>
            <person name="Liu P."/>
            <person name="Han B.-P."/>
        </authorList>
    </citation>
    <scope>NUCLEOTIDE SEQUENCE</scope>
</reference>
<keyword evidence="2" id="KW-0496">Mitochondrion</keyword>
<dbReference type="EMBL" id="MW848816">
    <property type="protein sequence ID" value="QVT15624.1"/>
    <property type="molecule type" value="Genomic_DNA"/>
</dbReference>